<dbReference type="InterPro" id="IPR035965">
    <property type="entry name" value="PAS-like_dom_sf"/>
</dbReference>
<evidence type="ECO:0000256" key="4">
    <source>
        <dbReference type="ARBA" id="ARBA00022679"/>
    </source>
</evidence>
<feature type="domain" description="PAS" evidence="6">
    <location>
        <begin position="302"/>
        <end position="363"/>
    </location>
</feature>
<dbReference type="Pfam" id="PF07992">
    <property type="entry name" value="Pyr_redox_2"/>
    <property type="match status" value="1"/>
</dbReference>
<dbReference type="EC" id="2.7.13.3" evidence="2"/>
<dbReference type="GO" id="GO:0004673">
    <property type="term" value="F:protein histidine kinase activity"/>
    <property type="evidence" value="ECO:0007669"/>
    <property type="project" value="UniProtKB-EC"/>
</dbReference>
<feature type="domain" description="PAC" evidence="7">
    <location>
        <begin position="120"/>
        <end position="175"/>
    </location>
</feature>
<sequence length="476" mass="54364">DISTQKELELRLEDYKEKIGKISNLIPSFRFWNLFTPKKYDDALHNSYDMLQLITENIPHYIFWKDSNLVYSGCNSNYAKFIGALIPEDIIGRTDKNLLRSKRNFKSTERLERDVLRTGIPIINQIEKWEVENSDNIWLNTSRIPLRDSKGKVIGVLITYEDITSRKKDEHKLIESAAKYHDLFETSPNGVMLIDLKGNILECNSALEAISGYSAEDFIGKNIIQLKIFYKNGLEILLNGFKDLINKNQIELVEFQILTKDNKISWIQIRGKLISRKGVTLILVVINDINTQKTIEQALKENEKMYRELFDTSTVGIMEMDLKDNKVANINPKLLNILGYSREDLKDEDLRLKIIHPEDLQKLISPTQEEELEFRIFDKDGEIAQKIAKSKGIKIITSDSAVSVNGKENNVRGITLKSGKKIQCDLVILAAGVTPNLEICEKTKLKTNRGIIVDKYLKTNIPEIFAAGDVTEAPDG</sequence>
<dbReference type="InterPro" id="IPR036188">
    <property type="entry name" value="FAD/NAD-bd_sf"/>
</dbReference>
<evidence type="ECO:0000259" key="6">
    <source>
        <dbReference type="PROSITE" id="PS50112"/>
    </source>
</evidence>
<reference evidence="8" key="1">
    <citation type="journal article" date="2015" name="Nature">
        <title>Complex archaea that bridge the gap between prokaryotes and eukaryotes.</title>
        <authorList>
            <person name="Spang A."/>
            <person name="Saw J.H."/>
            <person name="Jorgensen S.L."/>
            <person name="Zaremba-Niedzwiedzka K."/>
            <person name="Martijn J."/>
            <person name="Lind A.E."/>
            <person name="van Eijk R."/>
            <person name="Schleper C."/>
            <person name="Guy L."/>
            <person name="Ettema T.J."/>
        </authorList>
    </citation>
    <scope>NUCLEOTIDE SEQUENCE</scope>
</reference>
<dbReference type="Gene3D" id="3.30.450.20">
    <property type="entry name" value="PAS domain"/>
    <property type="match status" value="3"/>
</dbReference>
<dbReference type="SUPFAM" id="SSF55785">
    <property type="entry name" value="PYP-like sensor domain (PAS domain)"/>
    <property type="match status" value="3"/>
</dbReference>
<evidence type="ECO:0000313" key="8">
    <source>
        <dbReference type="EMBL" id="KKL11814.1"/>
    </source>
</evidence>
<dbReference type="Gene3D" id="3.50.50.60">
    <property type="entry name" value="FAD/NAD(P)-binding domain"/>
    <property type="match status" value="2"/>
</dbReference>
<dbReference type="PANTHER" id="PTHR43304">
    <property type="entry name" value="PHYTOCHROME-LIKE PROTEIN CPH1"/>
    <property type="match status" value="1"/>
</dbReference>
<dbReference type="InterPro" id="IPR052162">
    <property type="entry name" value="Sensor_kinase/Photoreceptor"/>
</dbReference>
<dbReference type="InterPro" id="IPR000700">
    <property type="entry name" value="PAS-assoc_C"/>
</dbReference>
<name>A0A0F9AQH4_9ZZZZ</name>
<dbReference type="SMART" id="SM00086">
    <property type="entry name" value="PAC"/>
    <property type="match status" value="2"/>
</dbReference>
<dbReference type="GO" id="GO:0006355">
    <property type="term" value="P:regulation of DNA-templated transcription"/>
    <property type="evidence" value="ECO:0007669"/>
    <property type="project" value="InterPro"/>
</dbReference>
<dbReference type="InterPro" id="IPR000014">
    <property type="entry name" value="PAS"/>
</dbReference>
<feature type="non-terminal residue" evidence="8">
    <location>
        <position position="1"/>
    </location>
</feature>
<evidence type="ECO:0000256" key="5">
    <source>
        <dbReference type="ARBA" id="ARBA00022777"/>
    </source>
</evidence>
<comment type="catalytic activity">
    <reaction evidence="1">
        <text>ATP + protein L-histidine = ADP + protein N-phospho-L-histidine.</text>
        <dbReference type="EC" id="2.7.13.3"/>
    </reaction>
</comment>
<evidence type="ECO:0000259" key="7">
    <source>
        <dbReference type="PROSITE" id="PS50113"/>
    </source>
</evidence>
<dbReference type="NCBIfam" id="TIGR00229">
    <property type="entry name" value="sensory_box"/>
    <property type="match status" value="3"/>
</dbReference>
<dbReference type="InterPro" id="IPR023753">
    <property type="entry name" value="FAD/NAD-binding_dom"/>
</dbReference>
<feature type="domain" description="PAC" evidence="7">
    <location>
        <begin position="251"/>
        <end position="301"/>
    </location>
</feature>
<keyword evidence="5" id="KW-0418">Kinase</keyword>
<dbReference type="PRINTS" id="PR00368">
    <property type="entry name" value="FADPNR"/>
</dbReference>
<gene>
    <name evidence="8" type="ORF">LCGC14_2542010</name>
</gene>
<dbReference type="GO" id="GO:0016491">
    <property type="term" value="F:oxidoreductase activity"/>
    <property type="evidence" value="ECO:0007669"/>
    <property type="project" value="InterPro"/>
</dbReference>
<evidence type="ECO:0000256" key="1">
    <source>
        <dbReference type="ARBA" id="ARBA00000085"/>
    </source>
</evidence>
<evidence type="ECO:0000256" key="3">
    <source>
        <dbReference type="ARBA" id="ARBA00022553"/>
    </source>
</evidence>
<comment type="caution">
    <text evidence="8">The sequence shown here is derived from an EMBL/GenBank/DDBJ whole genome shotgun (WGS) entry which is preliminary data.</text>
</comment>
<protein>
    <recommendedName>
        <fullName evidence="2">histidine kinase</fullName>
        <ecNumber evidence="2">2.7.13.3</ecNumber>
    </recommendedName>
</protein>
<dbReference type="Pfam" id="PF00989">
    <property type="entry name" value="PAS"/>
    <property type="match status" value="1"/>
</dbReference>
<evidence type="ECO:0000256" key="2">
    <source>
        <dbReference type="ARBA" id="ARBA00012438"/>
    </source>
</evidence>
<proteinExistence type="predicted"/>
<accession>A0A0F9AQH4</accession>
<feature type="domain" description="PAS" evidence="6">
    <location>
        <begin position="176"/>
        <end position="248"/>
    </location>
</feature>
<dbReference type="PROSITE" id="PS50112">
    <property type="entry name" value="PAS"/>
    <property type="match status" value="2"/>
</dbReference>
<keyword evidence="3" id="KW-0597">Phosphoprotein</keyword>
<dbReference type="PROSITE" id="PS50113">
    <property type="entry name" value="PAC"/>
    <property type="match status" value="2"/>
</dbReference>
<dbReference type="Pfam" id="PF13188">
    <property type="entry name" value="PAS_8"/>
    <property type="match status" value="1"/>
</dbReference>
<dbReference type="AlphaFoldDB" id="A0A0F9AQH4"/>
<dbReference type="InterPro" id="IPR013767">
    <property type="entry name" value="PAS_fold"/>
</dbReference>
<keyword evidence="4" id="KW-0808">Transferase</keyword>
<organism evidence="8">
    <name type="scientific">marine sediment metagenome</name>
    <dbReference type="NCBI Taxonomy" id="412755"/>
    <lineage>
        <taxon>unclassified sequences</taxon>
        <taxon>metagenomes</taxon>
        <taxon>ecological metagenomes</taxon>
    </lineage>
</organism>
<dbReference type="PANTHER" id="PTHR43304:SF1">
    <property type="entry name" value="PAC DOMAIN-CONTAINING PROTEIN"/>
    <property type="match status" value="1"/>
</dbReference>
<dbReference type="SUPFAM" id="SSF51905">
    <property type="entry name" value="FAD/NAD(P)-binding domain"/>
    <property type="match status" value="1"/>
</dbReference>
<dbReference type="Pfam" id="PF08448">
    <property type="entry name" value="PAS_4"/>
    <property type="match status" value="1"/>
</dbReference>
<dbReference type="EMBL" id="LAZR01041505">
    <property type="protein sequence ID" value="KKL11814.1"/>
    <property type="molecule type" value="Genomic_DNA"/>
</dbReference>
<dbReference type="InterPro" id="IPR001610">
    <property type="entry name" value="PAC"/>
</dbReference>
<dbReference type="InterPro" id="IPR013656">
    <property type="entry name" value="PAS_4"/>
</dbReference>
<dbReference type="SMART" id="SM00091">
    <property type="entry name" value="PAS"/>
    <property type="match status" value="3"/>
</dbReference>
<dbReference type="CDD" id="cd00130">
    <property type="entry name" value="PAS"/>
    <property type="match status" value="3"/>
</dbReference>